<proteinExistence type="predicted"/>
<dbReference type="EMBL" id="MN739654">
    <property type="protein sequence ID" value="QHT18365.1"/>
    <property type="molecule type" value="Genomic_DNA"/>
</dbReference>
<protein>
    <submittedName>
        <fullName evidence="1">Uncharacterized protein</fullName>
    </submittedName>
</protein>
<dbReference type="AlphaFoldDB" id="A0A6C0DT38"/>
<reference evidence="1" key="1">
    <citation type="journal article" date="2020" name="Nature">
        <title>Giant virus diversity and host interactions through global metagenomics.</title>
        <authorList>
            <person name="Schulz F."/>
            <person name="Roux S."/>
            <person name="Paez-Espino D."/>
            <person name="Jungbluth S."/>
            <person name="Walsh D.A."/>
            <person name="Denef V.J."/>
            <person name="McMahon K.D."/>
            <person name="Konstantinidis K.T."/>
            <person name="Eloe-Fadrosh E.A."/>
            <person name="Kyrpides N.C."/>
            <person name="Woyke T."/>
        </authorList>
    </citation>
    <scope>NUCLEOTIDE SEQUENCE</scope>
    <source>
        <strain evidence="1">GVMAG-M-3300023174-46</strain>
    </source>
</reference>
<accession>A0A6C0DT38</accession>
<evidence type="ECO:0000313" key="1">
    <source>
        <dbReference type="EMBL" id="QHT18365.1"/>
    </source>
</evidence>
<organism evidence="1">
    <name type="scientific">viral metagenome</name>
    <dbReference type="NCBI Taxonomy" id="1070528"/>
    <lineage>
        <taxon>unclassified sequences</taxon>
        <taxon>metagenomes</taxon>
        <taxon>organismal metagenomes</taxon>
    </lineage>
</organism>
<name>A0A6C0DT38_9ZZZZ</name>
<sequence>MARLARGKRSIPYMLLGLAVLIVLFLFLRHRREGFNNPPTEYYVNASKPIPSYSIDPSTFPQGQLLSGISFKVWNGSSWGPELNHTNLPRTYDMGGTSIQFKSGSIVLKKPNLTTPLIGGQMKLPVPVSSLTQPLIIQNIGAATLGTMKAQGDPTKNNANVIIGLTFTEGSASAPALGGMSFAGMSM</sequence>